<evidence type="ECO:0000256" key="1">
    <source>
        <dbReference type="ARBA" id="ARBA00022729"/>
    </source>
</evidence>
<evidence type="ECO:0000313" key="3">
    <source>
        <dbReference type="EMBL" id="RUS70439.1"/>
    </source>
</evidence>
<dbReference type="SUPFAM" id="SSF63707">
    <property type="entry name" value="Ganglioside M2 (gm2) activator"/>
    <property type="match status" value="1"/>
</dbReference>
<comment type="caution">
    <text evidence="3">The sequence shown here is derived from an EMBL/GenBank/DDBJ whole genome shotgun (WGS) entry which is preliminary data.</text>
</comment>
<protein>
    <recommendedName>
        <fullName evidence="5">MD-2-related lipid-recognition domain-containing protein</fullName>
    </recommendedName>
</protein>
<feature type="signal peptide" evidence="2">
    <location>
        <begin position="1"/>
        <end position="19"/>
    </location>
</feature>
<accession>A0A433SML0</accession>
<dbReference type="Gene3D" id="2.70.220.10">
    <property type="entry name" value="Ganglioside GM2 activator"/>
    <property type="match status" value="1"/>
</dbReference>
<sequence>MERSSCLVIVLAMVAAVFCEGPIKVSECGVEDVDNKLVDLVDYSVSPDVVPVPGNFSLSLNLNLNRDLVNAQLDVEAYIKKKVTFFYAPIPCIKEVGSWVTTRSRLRSVTAPVDSPSAASTLRAACETRRTAAGLAAADSLGIRDRQTEPDHYPCDTKV</sequence>
<dbReference type="AlphaFoldDB" id="A0A433SML0"/>
<dbReference type="InterPro" id="IPR036846">
    <property type="entry name" value="GM2-AP_sf"/>
</dbReference>
<reference evidence="3 4" key="1">
    <citation type="submission" date="2019-01" db="EMBL/GenBank/DDBJ databases">
        <title>A draft genome assembly of the solar-powered sea slug Elysia chlorotica.</title>
        <authorList>
            <person name="Cai H."/>
            <person name="Li Q."/>
            <person name="Fang X."/>
            <person name="Li J."/>
            <person name="Curtis N.E."/>
            <person name="Altenburger A."/>
            <person name="Shibata T."/>
            <person name="Feng M."/>
            <person name="Maeda T."/>
            <person name="Schwartz J.A."/>
            <person name="Shigenobu S."/>
            <person name="Lundholm N."/>
            <person name="Nishiyama T."/>
            <person name="Yang H."/>
            <person name="Hasebe M."/>
            <person name="Li S."/>
            <person name="Pierce S.K."/>
            <person name="Wang J."/>
        </authorList>
    </citation>
    <scope>NUCLEOTIDE SEQUENCE [LARGE SCALE GENOMIC DNA]</scope>
    <source>
        <strain evidence="3">EC2010</strain>
        <tissue evidence="3">Whole organism of an adult</tissue>
    </source>
</reference>
<gene>
    <name evidence="3" type="ORF">EGW08_021802</name>
</gene>
<dbReference type="EMBL" id="RQTK01001409">
    <property type="protein sequence ID" value="RUS70439.1"/>
    <property type="molecule type" value="Genomic_DNA"/>
</dbReference>
<name>A0A433SML0_ELYCH</name>
<keyword evidence="1 2" id="KW-0732">Signal</keyword>
<keyword evidence="4" id="KW-1185">Reference proteome</keyword>
<organism evidence="3 4">
    <name type="scientific">Elysia chlorotica</name>
    <name type="common">Eastern emerald elysia</name>
    <name type="synonym">Sea slug</name>
    <dbReference type="NCBI Taxonomy" id="188477"/>
    <lineage>
        <taxon>Eukaryota</taxon>
        <taxon>Metazoa</taxon>
        <taxon>Spiralia</taxon>
        <taxon>Lophotrochozoa</taxon>
        <taxon>Mollusca</taxon>
        <taxon>Gastropoda</taxon>
        <taxon>Heterobranchia</taxon>
        <taxon>Euthyneura</taxon>
        <taxon>Panpulmonata</taxon>
        <taxon>Sacoglossa</taxon>
        <taxon>Placobranchoidea</taxon>
        <taxon>Plakobranchidae</taxon>
        <taxon>Elysia</taxon>
    </lineage>
</organism>
<evidence type="ECO:0008006" key="5">
    <source>
        <dbReference type="Google" id="ProtNLM"/>
    </source>
</evidence>
<evidence type="ECO:0000256" key="2">
    <source>
        <dbReference type="SAM" id="SignalP"/>
    </source>
</evidence>
<evidence type="ECO:0000313" key="4">
    <source>
        <dbReference type="Proteomes" id="UP000271974"/>
    </source>
</evidence>
<proteinExistence type="predicted"/>
<feature type="chain" id="PRO_5019126902" description="MD-2-related lipid-recognition domain-containing protein" evidence="2">
    <location>
        <begin position="20"/>
        <end position="159"/>
    </location>
</feature>
<dbReference type="Proteomes" id="UP000271974">
    <property type="component" value="Unassembled WGS sequence"/>
</dbReference>